<comment type="caution">
    <text evidence="1">The sequence shown here is derived from an EMBL/GenBank/DDBJ whole genome shotgun (WGS) entry which is preliminary data.</text>
</comment>
<evidence type="ECO:0000313" key="2">
    <source>
        <dbReference type="Proteomes" id="UP000557217"/>
    </source>
</evidence>
<dbReference type="RefSeq" id="WP_168412768.1">
    <property type="nucleotide sequence ID" value="NZ_JAAXPW010000041.1"/>
</dbReference>
<protein>
    <recommendedName>
        <fullName evidence="3">Restriction system protein Mrr-like N-terminal domain-containing protein</fullName>
    </recommendedName>
</protein>
<organism evidence="1 2">
    <name type="scientific">Ureibacillus thermosphaericus</name>
    <dbReference type="NCBI Taxonomy" id="51173"/>
    <lineage>
        <taxon>Bacteria</taxon>
        <taxon>Bacillati</taxon>
        <taxon>Bacillota</taxon>
        <taxon>Bacilli</taxon>
        <taxon>Bacillales</taxon>
        <taxon>Caryophanaceae</taxon>
        <taxon>Ureibacillus</taxon>
    </lineage>
</organism>
<reference evidence="1 2" key="1">
    <citation type="submission" date="2020-08" db="EMBL/GenBank/DDBJ databases">
        <title>Genomic Encyclopedia of Type Strains, Phase IV (KMG-IV): sequencing the most valuable type-strain genomes for metagenomic binning, comparative biology and taxonomic classification.</title>
        <authorList>
            <person name="Goeker M."/>
        </authorList>
    </citation>
    <scope>NUCLEOTIDE SEQUENCE [LARGE SCALE GENOMIC DNA]</scope>
    <source>
        <strain evidence="1 2">DSM 10633</strain>
    </source>
</reference>
<evidence type="ECO:0008006" key="3">
    <source>
        <dbReference type="Google" id="ProtNLM"/>
    </source>
</evidence>
<keyword evidence="2" id="KW-1185">Reference proteome</keyword>
<dbReference type="EMBL" id="JACHGZ010000044">
    <property type="protein sequence ID" value="MBB5150280.1"/>
    <property type="molecule type" value="Genomic_DNA"/>
</dbReference>
<accession>A0A840PWN1</accession>
<name>A0A840PWN1_URETH</name>
<sequence length="80" mass="9581">MLKEKYSLNAETLNFITEFEKTVESGKVYTTQELVDLFEKSPFNKEQFDTYKKPKNNSIWYALKRSGNWTMLKRGVYQKK</sequence>
<proteinExistence type="predicted"/>
<dbReference type="AlphaFoldDB" id="A0A840PWN1"/>
<dbReference type="Proteomes" id="UP000557217">
    <property type="component" value="Unassembled WGS sequence"/>
</dbReference>
<evidence type="ECO:0000313" key="1">
    <source>
        <dbReference type="EMBL" id="MBB5150280.1"/>
    </source>
</evidence>
<gene>
    <name evidence="1" type="ORF">HNR36_002680</name>
</gene>